<dbReference type="AlphaFoldDB" id="A0A099Y8F0"/>
<gene>
    <name evidence="1" type="ORF">LX03_08565</name>
</gene>
<sequence length="59" mass="6731">MHYCIKSFLQFFYETIEKEGATMDFLDSPEALQAKAEVENGEVGVIGTVDDLDEWIENL</sequence>
<protein>
    <submittedName>
        <fullName evidence="1">Uncharacterized protein</fullName>
    </submittedName>
</protein>
<dbReference type="Proteomes" id="UP000030001">
    <property type="component" value="Unassembled WGS sequence"/>
</dbReference>
<proteinExistence type="predicted"/>
<name>A0A099Y8F0_LIMMU</name>
<organism evidence="1 2">
    <name type="scientific">Limosilactobacillus mucosae</name>
    <name type="common">Lactobacillus mucosae</name>
    <dbReference type="NCBI Taxonomy" id="97478"/>
    <lineage>
        <taxon>Bacteria</taxon>
        <taxon>Bacillati</taxon>
        <taxon>Bacillota</taxon>
        <taxon>Bacilli</taxon>
        <taxon>Lactobacillales</taxon>
        <taxon>Lactobacillaceae</taxon>
        <taxon>Limosilactobacillus</taxon>
    </lineage>
</organism>
<dbReference type="EMBL" id="JROC01000036">
    <property type="protein sequence ID" value="KGL66509.1"/>
    <property type="molecule type" value="Genomic_DNA"/>
</dbReference>
<evidence type="ECO:0000313" key="2">
    <source>
        <dbReference type="Proteomes" id="UP000030001"/>
    </source>
</evidence>
<comment type="caution">
    <text evidence="1">The sequence shown here is derived from an EMBL/GenBank/DDBJ whole genome shotgun (WGS) entry which is preliminary data.</text>
</comment>
<accession>A0A099Y8F0</accession>
<evidence type="ECO:0000313" key="1">
    <source>
        <dbReference type="EMBL" id="KGL66509.1"/>
    </source>
</evidence>
<reference evidence="1 2" key="1">
    <citation type="submission" date="2014-09" db="EMBL/GenBank/DDBJ databases">
        <title>Lactobacillus mucosae CRL573 Genome Sequencing.</title>
        <authorList>
            <person name="Bleckwedel J."/>
            <person name="Teran L.C."/>
            <person name="Bonacina J."/>
            <person name="Saavedra L."/>
            <person name="Mozzi F.B."/>
            <person name="Raya R.R."/>
        </authorList>
    </citation>
    <scope>NUCLEOTIDE SEQUENCE [LARGE SCALE GENOMIC DNA]</scope>
    <source>
        <strain evidence="1 2">CRL573</strain>
    </source>
</reference>